<evidence type="ECO:0000313" key="2">
    <source>
        <dbReference type="EMBL" id="MDJ1182334.1"/>
    </source>
</evidence>
<dbReference type="Proteomes" id="UP001232992">
    <property type="component" value="Unassembled WGS sequence"/>
</dbReference>
<sequence>MNKPLIALLSSMVAAIATIAPLSSQAQSAQKTISPGFQPIELTGNSGGPTASSCGNLAAAPNVTIDVTADTSIHFRLQSAGQPTLKIDGPGDFDLCVPSHDGANIEVPGQWPSGQYRVFVGDLGGGSHEYALKISAQ</sequence>
<protein>
    <submittedName>
        <fullName evidence="2">Uncharacterized protein</fullName>
    </submittedName>
</protein>
<feature type="chain" id="PRO_5045841192" evidence="1">
    <location>
        <begin position="27"/>
        <end position="137"/>
    </location>
</feature>
<keyword evidence="3" id="KW-1185">Reference proteome</keyword>
<dbReference type="EMBL" id="JAQOSQ010000002">
    <property type="protein sequence ID" value="MDJ1182334.1"/>
    <property type="molecule type" value="Genomic_DNA"/>
</dbReference>
<gene>
    <name evidence="2" type="ORF">PMH09_03930</name>
</gene>
<name>A0ABT7BT28_9CYAN</name>
<dbReference type="RefSeq" id="WP_283756986.1">
    <property type="nucleotide sequence ID" value="NZ_JAQOSQ010000002.1"/>
</dbReference>
<reference evidence="2 3" key="1">
    <citation type="submission" date="2023-01" db="EMBL/GenBank/DDBJ databases">
        <title>Novel diversity within Roseofilum (Cyanobacteria; Desertifilaceae) from marine benthic mats with descriptions of four novel species.</title>
        <authorList>
            <person name="Wang Y."/>
            <person name="Berthold D.E."/>
            <person name="Hu J."/>
            <person name="Lefler F.W."/>
            <person name="Laughinghouse H.D. IV."/>
        </authorList>
    </citation>
    <scope>NUCLEOTIDE SEQUENCE [LARGE SCALE GENOMIC DNA]</scope>
    <source>
        <strain evidence="2 3">BLCC-M143</strain>
    </source>
</reference>
<feature type="signal peptide" evidence="1">
    <location>
        <begin position="1"/>
        <end position="26"/>
    </location>
</feature>
<evidence type="ECO:0000256" key="1">
    <source>
        <dbReference type="SAM" id="SignalP"/>
    </source>
</evidence>
<evidence type="ECO:0000313" key="3">
    <source>
        <dbReference type="Proteomes" id="UP001232992"/>
    </source>
</evidence>
<comment type="caution">
    <text evidence="2">The sequence shown here is derived from an EMBL/GenBank/DDBJ whole genome shotgun (WGS) entry which is preliminary data.</text>
</comment>
<organism evidence="2 3">
    <name type="scientific">Roseofilum casamattae BLCC-M143</name>
    <dbReference type="NCBI Taxonomy" id="3022442"/>
    <lineage>
        <taxon>Bacteria</taxon>
        <taxon>Bacillati</taxon>
        <taxon>Cyanobacteriota</taxon>
        <taxon>Cyanophyceae</taxon>
        <taxon>Desertifilales</taxon>
        <taxon>Desertifilaceae</taxon>
        <taxon>Roseofilum</taxon>
        <taxon>Roseofilum casamattae</taxon>
    </lineage>
</organism>
<keyword evidence="1" id="KW-0732">Signal</keyword>
<proteinExistence type="predicted"/>
<accession>A0ABT7BT28</accession>